<dbReference type="OrthoDB" id="2216808at2"/>
<dbReference type="PATRIC" id="fig|1122146.4.peg.3"/>
<sequence length="477" mass="55396">MSQKFINKQAIWMLLVLLINFLVSPVTSVMAAHSNNAPETSQSGQARSDEYYNVAGKPDLAQASWNHGMTVFYEGTKTVAEEFSFCMDERTSTPAYNPNSPRPDTARYVRVNPSNPSTFYDQMWKGVTGRPRLGREDAQTLYDFVKRAVYVYAVDPENIQKKYHLTNSQFFNIVQNNIYLWENESSKNTFWKPITDSAVRKMRRDWYTKFFKEKYGYITPKLKNIIEKIAYAQHTNYETQNENDAAGEVETAMYNPTLIPKDVQVETRIYKSLKPRVQSVFTIRLKRKVEFEKQDMKHKVLPGAQLKIVNKDTGKTVDSWTSAYNRQTIYLPEGHYRFEETKAPTGYEKANPIDFTIHADMSVTWNGSGYPIVMQDKRKKIKVKFKKTDIKDVKELLGGQLLSYGTLTKTKLLKSMVTILGQLSKVKLRNSHWNQVIMNSEKYSLQQVMKKHHLLNLLLLMMVRLKLTIKHKLIKQL</sequence>
<dbReference type="EMBL" id="JQBZ01000016">
    <property type="protein sequence ID" value="KRN89285.1"/>
    <property type="molecule type" value="Genomic_DNA"/>
</dbReference>
<feature type="domain" description="SpaA-like prealbumin fold" evidence="2">
    <location>
        <begin position="288"/>
        <end position="365"/>
    </location>
</feature>
<dbReference type="AlphaFoldDB" id="A0A0R2KP92"/>
<accession>A0A0R2KP92</accession>
<feature type="chain" id="PRO_5006419595" description="SpaA-like prealbumin fold domain-containing protein" evidence="1">
    <location>
        <begin position="32"/>
        <end position="477"/>
    </location>
</feature>
<evidence type="ECO:0000259" key="2">
    <source>
        <dbReference type="Pfam" id="PF17802"/>
    </source>
</evidence>
<protein>
    <recommendedName>
        <fullName evidence="2">SpaA-like prealbumin fold domain-containing protein</fullName>
    </recommendedName>
</protein>
<feature type="signal peptide" evidence="1">
    <location>
        <begin position="1"/>
        <end position="31"/>
    </location>
</feature>
<dbReference type="Pfam" id="PF17802">
    <property type="entry name" value="SpaA"/>
    <property type="match status" value="1"/>
</dbReference>
<dbReference type="InterPro" id="IPR041033">
    <property type="entry name" value="SpaA_PFL_dom_1"/>
</dbReference>
<evidence type="ECO:0000256" key="1">
    <source>
        <dbReference type="SAM" id="SignalP"/>
    </source>
</evidence>
<dbReference type="InterPro" id="IPR013783">
    <property type="entry name" value="Ig-like_fold"/>
</dbReference>
<proteinExistence type="predicted"/>
<gene>
    <name evidence="3" type="ORF">IV53_GL000001</name>
</gene>
<keyword evidence="4" id="KW-1185">Reference proteome</keyword>
<dbReference type="Proteomes" id="UP000051500">
    <property type="component" value="Unassembled WGS sequence"/>
</dbReference>
<evidence type="ECO:0000313" key="3">
    <source>
        <dbReference type="EMBL" id="KRN89285.1"/>
    </source>
</evidence>
<dbReference type="Gene3D" id="2.60.40.10">
    <property type="entry name" value="Immunoglobulins"/>
    <property type="match status" value="1"/>
</dbReference>
<evidence type="ECO:0000313" key="4">
    <source>
        <dbReference type="Proteomes" id="UP000051500"/>
    </source>
</evidence>
<keyword evidence="1" id="KW-0732">Signal</keyword>
<reference evidence="3 4" key="1">
    <citation type="journal article" date="2015" name="Genome Announc.">
        <title>Expanding the biotechnology potential of lactobacilli through comparative genomics of 213 strains and associated genera.</title>
        <authorList>
            <person name="Sun Z."/>
            <person name="Harris H.M."/>
            <person name="McCann A."/>
            <person name="Guo C."/>
            <person name="Argimon S."/>
            <person name="Zhang W."/>
            <person name="Yang X."/>
            <person name="Jeffery I.B."/>
            <person name="Cooney J.C."/>
            <person name="Kagawa T.F."/>
            <person name="Liu W."/>
            <person name="Song Y."/>
            <person name="Salvetti E."/>
            <person name="Wrobel A."/>
            <person name="Rasinkangas P."/>
            <person name="Parkhill J."/>
            <person name="Rea M.C."/>
            <person name="O'Sullivan O."/>
            <person name="Ritari J."/>
            <person name="Douillard F.P."/>
            <person name="Paul Ross R."/>
            <person name="Yang R."/>
            <person name="Briner A.E."/>
            <person name="Felis G.E."/>
            <person name="de Vos W.M."/>
            <person name="Barrangou R."/>
            <person name="Klaenhammer T.R."/>
            <person name="Caufield P.W."/>
            <person name="Cui Y."/>
            <person name="Zhang H."/>
            <person name="O'Toole P.W."/>
        </authorList>
    </citation>
    <scope>NUCLEOTIDE SEQUENCE [LARGE SCALE GENOMIC DNA]</scope>
    <source>
        <strain evidence="3 4">DSM 22408</strain>
    </source>
</reference>
<dbReference type="NCBIfam" id="NF012162">
    <property type="entry name" value="surf_Nterm_1"/>
    <property type="match status" value="1"/>
</dbReference>
<name>A0A0R2KP92_9LACO</name>
<comment type="caution">
    <text evidence="3">The sequence shown here is derived from an EMBL/GenBank/DDBJ whole genome shotgun (WGS) entry which is preliminary data.</text>
</comment>
<organism evidence="3 4">
    <name type="scientific">Ligilactobacillus ceti DSM 22408</name>
    <dbReference type="NCBI Taxonomy" id="1122146"/>
    <lineage>
        <taxon>Bacteria</taxon>
        <taxon>Bacillati</taxon>
        <taxon>Bacillota</taxon>
        <taxon>Bacilli</taxon>
        <taxon>Lactobacillales</taxon>
        <taxon>Lactobacillaceae</taxon>
        <taxon>Ligilactobacillus</taxon>
    </lineage>
</organism>